<evidence type="ECO:0000256" key="2">
    <source>
        <dbReference type="ARBA" id="ARBA00022741"/>
    </source>
</evidence>
<dbReference type="InterPro" id="IPR058031">
    <property type="entry name" value="AAA_lid_NorR"/>
</dbReference>
<evidence type="ECO:0000256" key="6">
    <source>
        <dbReference type="ARBA" id="ARBA00023125"/>
    </source>
</evidence>
<dbReference type="STRING" id="1121409.SAMN02745124_04011"/>
<feature type="domain" description="Sigma-54 factor interaction" evidence="9">
    <location>
        <begin position="164"/>
        <end position="396"/>
    </location>
</feature>
<evidence type="ECO:0000313" key="11">
    <source>
        <dbReference type="EMBL" id="SHI11225.1"/>
    </source>
</evidence>
<keyword evidence="4" id="KW-0902">Two-component regulatory system</keyword>
<gene>
    <name evidence="11" type="ORF">SAMN02745124_04011</name>
</gene>
<keyword evidence="2" id="KW-0547">Nucleotide-binding</keyword>
<accession>A0A1M5YGR6</accession>
<dbReference type="GO" id="GO:0000160">
    <property type="term" value="P:phosphorelay signal transduction system"/>
    <property type="evidence" value="ECO:0007669"/>
    <property type="project" value="UniProtKB-KW"/>
</dbReference>
<dbReference type="PROSITE" id="PS00676">
    <property type="entry name" value="SIGMA54_INTERACT_2"/>
    <property type="match status" value="1"/>
</dbReference>
<dbReference type="InterPro" id="IPR009057">
    <property type="entry name" value="Homeodomain-like_sf"/>
</dbReference>
<keyword evidence="3" id="KW-0067">ATP-binding</keyword>
<evidence type="ECO:0000259" key="10">
    <source>
        <dbReference type="PROSITE" id="PS50110"/>
    </source>
</evidence>
<dbReference type="GO" id="GO:0043565">
    <property type="term" value="F:sequence-specific DNA binding"/>
    <property type="evidence" value="ECO:0007669"/>
    <property type="project" value="InterPro"/>
</dbReference>
<feature type="domain" description="Response regulatory" evidence="10">
    <location>
        <begin position="2"/>
        <end position="117"/>
    </location>
</feature>
<keyword evidence="1 8" id="KW-0597">Phosphoprotein</keyword>
<name>A0A1M5YGR6_9BACT</name>
<evidence type="ECO:0000256" key="8">
    <source>
        <dbReference type="PROSITE-ProRule" id="PRU00169"/>
    </source>
</evidence>
<dbReference type="InterPro" id="IPR002197">
    <property type="entry name" value="HTH_Fis"/>
</dbReference>
<keyword evidence="6 11" id="KW-0238">DNA-binding</keyword>
<proteinExistence type="predicted"/>
<dbReference type="PROSITE" id="PS00675">
    <property type="entry name" value="SIGMA54_INTERACT_1"/>
    <property type="match status" value="1"/>
</dbReference>
<evidence type="ECO:0000256" key="5">
    <source>
        <dbReference type="ARBA" id="ARBA00023015"/>
    </source>
</evidence>
<keyword evidence="5" id="KW-0805">Transcription regulation</keyword>
<evidence type="ECO:0000256" key="7">
    <source>
        <dbReference type="ARBA" id="ARBA00023163"/>
    </source>
</evidence>
<dbReference type="InterPro" id="IPR001789">
    <property type="entry name" value="Sig_transdc_resp-reg_receiver"/>
</dbReference>
<evidence type="ECO:0000256" key="4">
    <source>
        <dbReference type="ARBA" id="ARBA00023012"/>
    </source>
</evidence>
<dbReference type="PROSITE" id="PS50110">
    <property type="entry name" value="RESPONSE_REGULATORY"/>
    <property type="match status" value="1"/>
</dbReference>
<dbReference type="Gene3D" id="3.40.50.300">
    <property type="entry name" value="P-loop containing nucleotide triphosphate hydrolases"/>
    <property type="match status" value="1"/>
</dbReference>
<dbReference type="Gene3D" id="1.10.8.60">
    <property type="match status" value="1"/>
</dbReference>
<dbReference type="InterPro" id="IPR002078">
    <property type="entry name" value="Sigma_54_int"/>
</dbReference>
<dbReference type="InterPro" id="IPR011006">
    <property type="entry name" value="CheY-like_superfamily"/>
</dbReference>
<dbReference type="Gene3D" id="1.10.10.60">
    <property type="entry name" value="Homeodomain-like"/>
    <property type="match status" value="1"/>
</dbReference>
<dbReference type="InterPro" id="IPR025662">
    <property type="entry name" value="Sigma_54_int_dom_ATP-bd_1"/>
</dbReference>
<dbReference type="PROSITE" id="PS50045">
    <property type="entry name" value="SIGMA54_INTERACT_4"/>
    <property type="match status" value="1"/>
</dbReference>
<dbReference type="InterPro" id="IPR025943">
    <property type="entry name" value="Sigma_54_int_dom_ATP-bd_2"/>
</dbReference>
<dbReference type="FunFam" id="3.40.50.300:FF:000006">
    <property type="entry name" value="DNA-binding transcriptional regulator NtrC"/>
    <property type="match status" value="1"/>
</dbReference>
<dbReference type="GO" id="GO:0006355">
    <property type="term" value="P:regulation of DNA-templated transcription"/>
    <property type="evidence" value="ECO:0007669"/>
    <property type="project" value="InterPro"/>
</dbReference>
<dbReference type="RefSeq" id="WP_073378950.1">
    <property type="nucleotide sequence ID" value="NZ_FQXS01000037.1"/>
</dbReference>
<dbReference type="InterPro" id="IPR003593">
    <property type="entry name" value="AAA+_ATPase"/>
</dbReference>
<dbReference type="Pfam" id="PF02954">
    <property type="entry name" value="HTH_8"/>
    <property type="match status" value="1"/>
</dbReference>
<dbReference type="EMBL" id="FQXS01000037">
    <property type="protein sequence ID" value="SHI11225.1"/>
    <property type="molecule type" value="Genomic_DNA"/>
</dbReference>
<dbReference type="Pfam" id="PF00072">
    <property type="entry name" value="Response_reg"/>
    <property type="match status" value="1"/>
</dbReference>
<organism evidence="11 12">
    <name type="scientific">Desulfofustis glycolicus DSM 9705</name>
    <dbReference type="NCBI Taxonomy" id="1121409"/>
    <lineage>
        <taxon>Bacteria</taxon>
        <taxon>Pseudomonadati</taxon>
        <taxon>Thermodesulfobacteriota</taxon>
        <taxon>Desulfobulbia</taxon>
        <taxon>Desulfobulbales</taxon>
        <taxon>Desulfocapsaceae</taxon>
        <taxon>Desulfofustis</taxon>
    </lineage>
</organism>
<dbReference type="PANTHER" id="PTHR32071:SF21">
    <property type="entry name" value="TRANSCRIPTIONAL REGULATORY PROTEIN FLGR"/>
    <property type="match status" value="1"/>
</dbReference>
<dbReference type="SUPFAM" id="SSF52540">
    <property type="entry name" value="P-loop containing nucleoside triphosphate hydrolases"/>
    <property type="match status" value="1"/>
</dbReference>
<protein>
    <submittedName>
        <fullName evidence="11">DNA-binding transcriptional response regulator, NtrC family, contains REC, AAA-type ATPase, and a Fis-type DNA-binding domains</fullName>
    </submittedName>
</protein>
<dbReference type="AlphaFoldDB" id="A0A1M5YGR6"/>
<dbReference type="GO" id="GO:0005524">
    <property type="term" value="F:ATP binding"/>
    <property type="evidence" value="ECO:0007669"/>
    <property type="project" value="UniProtKB-KW"/>
</dbReference>
<dbReference type="SUPFAM" id="SSF52172">
    <property type="entry name" value="CheY-like"/>
    <property type="match status" value="1"/>
</dbReference>
<evidence type="ECO:0000259" key="9">
    <source>
        <dbReference type="PROSITE" id="PS50045"/>
    </source>
</evidence>
<dbReference type="PRINTS" id="PR01590">
    <property type="entry name" value="HTHFIS"/>
</dbReference>
<dbReference type="Proteomes" id="UP000184139">
    <property type="component" value="Unassembled WGS sequence"/>
</dbReference>
<evidence type="ECO:0000256" key="1">
    <source>
        <dbReference type="ARBA" id="ARBA00022553"/>
    </source>
</evidence>
<evidence type="ECO:0000313" key="12">
    <source>
        <dbReference type="Proteomes" id="UP000184139"/>
    </source>
</evidence>
<dbReference type="InterPro" id="IPR027417">
    <property type="entry name" value="P-loop_NTPase"/>
</dbReference>
<dbReference type="SUPFAM" id="SSF46689">
    <property type="entry name" value="Homeodomain-like"/>
    <property type="match status" value="1"/>
</dbReference>
<dbReference type="Pfam" id="PF25601">
    <property type="entry name" value="AAA_lid_14"/>
    <property type="match status" value="1"/>
</dbReference>
<keyword evidence="12" id="KW-1185">Reference proteome</keyword>
<sequence length="489" mass="55339">MNILVIDDEPDIRLSLSSFLKRLGHSVNCAENGEEGLKLFHSNTFEIVITDIRMPIMGGLELLKQIKRVERSPIDVIVFTGHGDMDSAVKALQYGAYDYLQKPINVKELAITLERAEEYAVLRNNYIKLKKEFKDRIDEAVHSCRGEAERLRDAYLSEIGLGELCVFSEGMRRVLNQAEKYSSDRNVPVLIEGESGTGKELIARYIHHYNPISNESPFVAINCGALSEALIESELFGHEHGAFTGAAQGGRIGKFEAAEGGTVFLDEIGEMPINLQVKLLRVLEEKKFFRLGGIKEVPVNIRFLCATNRDLQEAVKEKKFRLDLYYRISTGNIKIPPLRLRSDAILPFANRFASRAFKRQGKRFEAFSSDAEKFLKNYSWPGNVRQIKNAMERLSLLKSDGNIDLSDLNFLDELATKTISNTYHLGDLPSLVEVQNLPDHGLDIEQLNRNIVFGVLQKCKGNQTKTAEYLGISRRQLQGRLKKWNIQCN</sequence>
<evidence type="ECO:0000256" key="3">
    <source>
        <dbReference type="ARBA" id="ARBA00022840"/>
    </source>
</evidence>
<dbReference type="Pfam" id="PF00158">
    <property type="entry name" value="Sigma54_activat"/>
    <property type="match status" value="1"/>
</dbReference>
<dbReference type="FunFam" id="3.40.50.2300:FF:000018">
    <property type="entry name" value="DNA-binding transcriptional regulator NtrC"/>
    <property type="match status" value="1"/>
</dbReference>
<dbReference type="Gene3D" id="3.40.50.2300">
    <property type="match status" value="1"/>
</dbReference>
<dbReference type="CDD" id="cd00009">
    <property type="entry name" value="AAA"/>
    <property type="match status" value="1"/>
</dbReference>
<dbReference type="OrthoDB" id="9763792at2"/>
<feature type="modified residue" description="4-aspartylphosphate" evidence="8">
    <location>
        <position position="51"/>
    </location>
</feature>
<dbReference type="SMART" id="SM00448">
    <property type="entry name" value="REC"/>
    <property type="match status" value="1"/>
</dbReference>
<dbReference type="PANTHER" id="PTHR32071">
    <property type="entry name" value="TRANSCRIPTIONAL REGULATORY PROTEIN"/>
    <property type="match status" value="1"/>
</dbReference>
<keyword evidence="7" id="KW-0804">Transcription</keyword>
<dbReference type="SMART" id="SM00382">
    <property type="entry name" value="AAA"/>
    <property type="match status" value="1"/>
</dbReference>
<reference evidence="11 12" key="1">
    <citation type="submission" date="2016-11" db="EMBL/GenBank/DDBJ databases">
        <authorList>
            <person name="Jaros S."/>
            <person name="Januszkiewicz K."/>
            <person name="Wedrychowicz H."/>
        </authorList>
    </citation>
    <scope>NUCLEOTIDE SEQUENCE [LARGE SCALE GENOMIC DNA]</scope>
    <source>
        <strain evidence="11 12">DSM 9705</strain>
    </source>
</reference>